<keyword evidence="4 9" id="KW-0808">Transferase</keyword>
<feature type="binding site" evidence="9">
    <location>
        <position position="90"/>
    </location>
    <ligand>
        <name>Mg(2+)</name>
        <dbReference type="ChEBI" id="CHEBI:18420"/>
        <label>1</label>
    </ligand>
</feature>
<dbReference type="GO" id="GO:0005829">
    <property type="term" value="C:cytosol"/>
    <property type="evidence" value="ECO:0007669"/>
    <property type="project" value="TreeGrafter"/>
</dbReference>
<evidence type="ECO:0000259" key="11">
    <source>
        <dbReference type="Pfam" id="PF02885"/>
    </source>
</evidence>
<evidence type="ECO:0000313" key="12">
    <source>
        <dbReference type="EMBL" id="KTC65723.1"/>
    </source>
</evidence>
<dbReference type="InterPro" id="IPR036320">
    <property type="entry name" value="Glycosyl_Trfase_fam3_N_dom_sf"/>
</dbReference>
<feature type="binding site" evidence="9">
    <location>
        <position position="118"/>
    </location>
    <ligand>
        <name>5-phospho-alpha-D-ribose 1-diphosphate</name>
        <dbReference type="ChEBI" id="CHEBI:58017"/>
    </ligand>
</feature>
<dbReference type="EMBL" id="LNKA01000001">
    <property type="protein sequence ID" value="KTC65723.1"/>
    <property type="molecule type" value="Genomic_DNA"/>
</dbReference>
<keyword evidence="13" id="KW-0614">Plasmid</keyword>
<dbReference type="SUPFAM" id="SSF52418">
    <property type="entry name" value="Nucleoside phosphorylase/phosphoribosyltransferase catalytic domain"/>
    <property type="match status" value="1"/>
</dbReference>
<evidence type="ECO:0000256" key="9">
    <source>
        <dbReference type="HAMAP-Rule" id="MF_00211"/>
    </source>
</evidence>
<evidence type="ECO:0000256" key="5">
    <source>
        <dbReference type="ARBA" id="ARBA00022822"/>
    </source>
</evidence>
<dbReference type="RefSeq" id="WP_058461459.1">
    <property type="nucleotide sequence ID" value="NZ_CAAAHS010000014.1"/>
</dbReference>
<dbReference type="SUPFAM" id="SSF47648">
    <property type="entry name" value="Nucleoside phosphorylase/phosphoribosyltransferase N-terminal domain"/>
    <property type="match status" value="1"/>
</dbReference>
<keyword evidence="3 9" id="KW-0328">Glycosyltransferase</keyword>
<comment type="similarity">
    <text evidence="9">Belongs to the anthranilate phosphoribosyltransferase family.</text>
</comment>
<geneLocation type="plasmid" evidence="13 15">
    <name>11</name>
</geneLocation>
<dbReference type="GO" id="GO:0000287">
    <property type="term" value="F:magnesium ion binding"/>
    <property type="evidence" value="ECO:0007669"/>
    <property type="project" value="UniProtKB-UniRule"/>
</dbReference>
<dbReference type="STRING" id="45056.Lade_0381"/>
<sequence>MKEVFEKLLTKNNLTSVEMSTVMQSCMEGKLTDVQIGAFLALMRMKGESVEELAAAAKVMKANARCVDLGPSLIDIVGTGGDGKNTFNVSTISSFVVAASGAKVAKHGNLSVSSRSGSADFLLQAGFKLDLTDDQLKQCINYCGITFLFAPQFHPAMRFAKKARQELGVRTFFNLLGPLVNPAQARKQVIGVFSSKWQEPIAKVLGHLGSERACVIHSHDGLDEISIADKTSIYELNNGEVNQWTLDPRDYDCMHTSLEEIIVESPTQSLNIAKAVLNGEKGAARDIVLLNSALAIYCFNTHSFEEAFLLAQKALDGGEAFNRFQTLRDFSNEC</sequence>
<feature type="binding site" evidence="9">
    <location>
        <position position="224"/>
    </location>
    <ligand>
        <name>Mg(2+)</name>
        <dbReference type="ChEBI" id="CHEBI:18420"/>
        <label>1</label>
    </ligand>
</feature>
<dbReference type="InterPro" id="IPR005940">
    <property type="entry name" value="Anthranilate_Pribosyl_Tfrase"/>
</dbReference>
<feature type="binding site" evidence="9">
    <location>
        <position position="78"/>
    </location>
    <ligand>
        <name>5-phospho-alpha-D-ribose 1-diphosphate</name>
        <dbReference type="ChEBI" id="CHEBI:58017"/>
    </ligand>
</feature>
<evidence type="ECO:0000256" key="4">
    <source>
        <dbReference type="ARBA" id="ARBA00022679"/>
    </source>
</evidence>
<evidence type="ECO:0000256" key="6">
    <source>
        <dbReference type="ARBA" id="ARBA00023141"/>
    </source>
</evidence>
<feature type="binding site" evidence="9">
    <location>
        <position position="86"/>
    </location>
    <ligand>
        <name>5-phospho-alpha-D-ribose 1-diphosphate</name>
        <dbReference type="ChEBI" id="CHEBI:58017"/>
    </ligand>
</feature>
<dbReference type="Gene3D" id="3.40.1030.10">
    <property type="entry name" value="Nucleoside phosphorylase/phosphoribosyltransferase catalytic domain"/>
    <property type="match status" value="1"/>
</dbReference>
<comment type="cofactor">
    <cofactor evidence="9">
        <name>Mg(2+)</name>
        <dbReference type="ChEBI" id="CHEBI:18420"/>
    </cofactor>
    <text evidence="9">Binds 2 magnesium ions per monomer.</text>
</comment>
<feature type="binding site" evidence="9">
    <location>
        <position position="109"/>
    </location>
    <ligand>
        <name>anthranilate</name>
        <dbReference type="ChEBI" id="CHEBI:16567"/>
        <label>1</label>
    </ligand>
</feature>
<feature type="binding site" evidence="9">
    <location>
        <begin position="106"/>
        <end position="114"/>
    </location>
    <ligand>
        <name>5-phospho-alpha-D-ribose 1-diphosphate</name>
        <dbReference type="ChEBI" id="CHEBI:58017"/>
    </ligand>
</feature>
<dbReference type="Gene3D" id="1.20.970.10">
    <property type="entry name" value="Transferase, Pyrimidine Nucleoside Phosphorylase, Chain C"/>
    <property type="match status" value="1"/>
</dbReference>
<feature type="domain" description="Glycosyl transferase family 3" evidence="10">
    <location>
        <begin position="72"/>
        <end position="320"/>
    </location>
</feature>
<feature type="binding site" evidence="9">
    <location>
        <position position="164"/>
    </location>
    <ligand>
        <name>anthranilate</name>
        <dbReference type="ChEBI" id="CHEBI:16567"/>
        <label>2</label>
    </ligand>
</feature>
<keyword evidence="9" id="KW-0460">Magnesium</keyword>
<reference evidence="13 15" key="2">
    <citation type="submission" date="2018-12" db="EMBL/GenBank/DDBJ databases">
        <authorList>
            <consortium name="Pathogen Informatics"/>
        </authorList>
    </citation>
    <scope>NUCLEOTIDE SEQUENCE [LARGE SCALE GENOMIC DNA]</scope>
    <source>
        <strain evidence="13 15">NCTC12735</strain>
        <plasmid evidence="15">11</plasmid>
    </source>
</reference>
<reference evidence="12 14" key="1">
    <citation type="submission" date="2015-11" db="EMBL/GenBank/DDBJ databases">
        <title>Identification of large and diverse effector repertoires of 38 Legionella species.</title>
        <authorList>
            <person name="Burstein D."/>
            <person name="Amaro F."/>
            <person name="Zusman T."/>
            <person name="Lifshitz Z."/>
            <person name="Cohen O."/>
            <person name="Gilbert J.A."/>
            <person name="Pupko T."/>
            <person name="Shuman H.A."/>
            <person name="Segal G."/>
        </authorList>
    </citation>
    <scope>NUCLEOTIDE SEQUENCE [LARGE SCALE GENOMIC DNA]</scope>
    <source>
        <strain evidence="12 14">1762-AUS-E</strain>
    </source>
</reference>
<keyword evidence="14" id="KW-1185">Reference proteome</keyword>
<comment type="similarity">
    <text evidence="8">In the C-terminal section; belongs to the anthranilate phosphoribosyltransferase family.</text>
</comment>
<dbReference type="Pfam" id="PF00591">
    <property type="entry name" value="Glycos_transf_3"/>
    <property type="match status" value="1"/>
</dbReference>
<dbReference type="NCBIfam" id="TIGR01245">
    <property type="entry name" value="trpD"/>
    <property type="match status" value="1"/>
</dbReference>
<dbReference type="AlphaFoldDB" id="A0A0W0R3U9"/>
<dbReference type="Proteomes" id="UP000054859">
    <property type="component" value="Unassembled WGS sequence"/>
</dbReference>
<dbReference type="GO" id="GO:0004048">
    <property type="term" value="F:anthranilate phosphoribosyltransferase activity"/>
    <property type="evidence" value="ECO:0007669"/>
    <property type="project" value="UniProtKB-UniRule"/>
</dbReference>
<evidence type="ECO:0000259" key="10">
    <source>
        <dbReference type="Pfam" id="PF00591"/>
    </source>
</evidence>
<comment type="catalytic activity">
    <reaction evidence="7 9">
        <text>N-(5-phospho-beta-D-ribosyl)anthranilate + diphosphate = 5-phospho-alpha-D-ribose 1-diphosphate + anthranilate</text>
        <dbReference type="Rhea" id="RHEA:11768"/>
        <dbReference type="ChEBI" id="CHEBI:16567"/>
        <dbReference type="ChEBI" id="CHEBI:18277"/>
        <dbReference type="ChEBI" id="CHEBI:33019"/>
        <dbReference type="ChEBI" id="CHEBI:58017"/>
        <dbReference type="EC" id="2.4.2.18"/>
    </reaction>
</comment>
<dbReference type="InterPro" id="IPR000312">
    <property type="entry name" value="Glycosyl_Trfase_fam3"/>
</dbReference>
<organism evidence="12 14">
    <name type="scientific">Legionella adelaidensis</name>
    <dbReference type="NCBI Taxonomy" id="45056"/>
    <lineage>
        <taxon>Bacteria</taxon>
        <taxon>Pseudomonadati</taxon>
        <taxon>Pseudomonadota</taxon>
        <taxon>Gammaproteobacteria</taxon>
        <taxon>Legionellales</taxon>
        <taxon>Legionellaceae</taxon>
        <taxon>Legionella</taxon>
    </lineage>
</organism>
<keyword evidence="6 9" id="KW-0057">Aromatic amino acid biosynthesis</keyword>
<comment type="function">
    <text evidence="9">Catalyzes the transfer of the phosphoribosyl group of 5-phosphorylribose-1-pyrophosphate (PRPP) to anthranilate to yield N-(5'-phosphoribosyl)-anthranilate (PRA).</text>
</comment>
<name>A0A0W0R3U9_9GAMM</name>
<keyword evidence="2 9" id="KW-0028">Amino-acid biosynthesis</keyword>
<comment type="subunit">
    <text evidence="9">Homodimer.</text>
</comment>
<keyword evidence="9" id="KW-0479">Metal-binding</keyword>
<dbReference type="KEGG" id="ladl:NCTC12735_00734"/>
<comment type="caution">
    <text evidence="9">Lacks conserved residue(s) required for the propagation of feature annotation.</text>
</comment>
<proteinExistence type="inferred from homology"/>
<dbReference type="PANTHER" id="PTHR43285:SF2">
    <property type="entry name" value="ANTHRANILATE PHOSPHORIBOSYLTRANSFERASE"/>
    <property type="match status" value="1"/>
</dbReference>
<evidence type="ECO:0000256" key="2">
    <source>
        <dbReference type="ARBA" id="ARBA00022605"/>
    </source>
</evidence>
<feature type="binding site" evidence="9">
    <location>
        <position position="224"/>
    </location>
    <ligand>
        <name>Mg(2+)</name>
        <dbReference type="ChEBI" id="CHEBI:18420"/>
        <label>2</label>
    </ligand>
</feature>
<dbReference type="InterPro" id="IPR035902">
    <property type="entry name" value="Nuc_phospho_transferase"/>
</dbReference>
<feature type="binding site" evidence="9">
    <location>
        <begin position="81"/>
        <end position="82"/>
    </location>
    <ligand>
        <name>5-phospho-alpha-D-ribose 1-diphosphate</name>
        <dbReference type="ChEBI" id="CHEBI:58017"/>
    </ligand>
</feature>
<dbReference type="EMBL" id="LR134420">
    <property type="protein sequence ID" value="VEH85111.1"/>
    <property type="molecule type" value="Genomic_DNA"/>
</dbReference>
<feature type="binding site" evidence="9">
    <location>
        <begin position="88"/>
        <end position="91"/>
    </location>
    <ligand>
        <name>5-phospho-alpha-D-ribose 1-diphosphate</name>
        <dbReference type="ChEBI" id="CHEBI:58017"/>
    </ligand>
</feature>
<evidence type="ECO:0000313" key="14">
    <source>
        <dbReference type="Proteomes" id="UP000054859"/>
    </source>
</evidence>
<feature type="binding site" evidence="9">
    <location>
        <position position="78"/>
    </location>
    <ligand>
        <name>anthranilate</name>
        <dbReference type="ChEBI" id="CHEBI:16567"/>
        <label>1</label>
    </ligand>
</feature>
<evidence type="ECO:0000256" key="7">
    <source>
        <dbReference type="ARBA" id="ARBA00052328"/>
    </source>
</evidence>
<dbReference type="OrthoDB" id="9806430at2"/>
<dbReference type="PATRIC" id="fig|45056.6.peg.392"/>
<evidence type="ECO:0000256" key="1">
    <source>
        <dbReference type="ARBA" id="ARBA00004907"/>
    </source>
</evidence>
<gene>
    <name evidence="9 12" type="primary">trpD</name>
    <name evidence="12" type="ORF">Lade_0381</name>
    <name evidence="13" type="ORF">NCTC12735_00734</name>
</gene>
<dbReference type="PANTHER" id="PTHR43285">
    <property type="entry name" value="ANTHRANILATE PHOSPHORIBOSYLTRANSFERASE"/>
    <property type="match status" value="1"/>
</dbReference>
<evidence type="ECO:0000313" key="13">
    <source>
        <dbReference type="EMBL" id="VEH85111.1"/>
    </source>
</evidence>
<dbReference type="GO" id="GO:0000162">
    <property type="term" value="P:L-tryptophan biosynthetic process"/>
    <property type="evidence" value="ECO:0007669"/>
    <property type="project" value="UniProtKB-UniRule"/>
</dbReference>
<keyword evidence="5 9" id="KW-0822">Tryptophan biosynthesis</keyword>
<dbReference type="Pfam" id="PF02885">
    <property type="entry name" value="Glycos_trans_3N"/>
    <property type="match status" value="1"/>
</dbReference>
<dbReference type="Proteomes" id="UP000281170">
    <property type="component" value="Plasmid 11"/>
</dbReference>
<feature type="binding site" evidence="9">
    <location>
        <position position="223"/>
    </location>
    <ligand>
        <name>Mg(2+)</name>
        <dbReference type="ChEBI" id="CHEBI:18420"/>
        <label>2</label>
    </ligand>
</feature>
<protein>
    <recommendedName>
        <fullName evidence="9">Anthranilate phosphoribosyltransferase</fullName>
        <ecNumber evidence="9">2.4.2.18</ecNumber>
    </recommendedName>
</protein>
<evidence type="ECO:0000313" key="15">
    <source>
        <dbReference type="Proteomes" id="UP000281170"/>
    </source>
</evidence>
<evidence type="ECO:0000256" key="8">
    <source>
        <dbReference type="ARBA" id="ARBA00061188"/>
    </source>
</evidence>
<feature type="domain" description="Glycosyl transferase family 3 N-terminal" evidence="11">
    <location>
        <begin position="2"/>
        <end position="64"/>
    </location>
</feature>
<dbReference type="HAMAP" id="MF_00211">
    <property type="entry name" value="TrpD"/>
    <property type="match status" value="1"/>
</dbReference>
<comment type="pathway">
    <text evidence="1 9">Amino-acid biosynthesis; L-tryptophan biosynthesis; L-tryptophan from chorismate: step 2/5.</text>
</comment>
<dbReference type="UniPathway" id="UPA00035">
    <property type="reaction ID" value="UER00041"/>
</dbReference>
<dbReference type="InterPro" id="IPR017459">
    <property type="entry name" value="Glycosyl_Trfase_fam3_N_dom"/>
</dbReference>
<dbReference type="FunFam" id="3.40.1030.10:FF:000002">
    <property type="entry name" value="Anthranilate phosphoribosyltransferase"/>
    <property type="match status" value="1"/>
</dbReference>
<dbReference type="EC" id="2.4.2.18" evidence="9"/>
<accession>A0A0W0R3U9</accession>
<evidence type="ECO:0000256" key="3">
    <source>
        <dbReference type="ARBA" id="ARBA00022676"/>
    </source>
</evidence>